<name>A0AAV7SDU5_PLEWA</name>
<proteinExistence type="predicted"/>
<sequence>MPAGTPQEAPHLYQFSAQDREGFPPHLSEESAESHVLVPPSRRHGPPCVATNPRLRWPHPAVTSLATSLSLQTQPTSLASCWAAQPFQATAQSTSGASILFSLGAVHFASQLCPFCRPSRPLSSSLPGRHTYGPLWSTSPSRPPFCSRQPR</sequence>
<dbReference type="EMBL" id="JANPWB010000008">
    <property type="protein sequence ID" value="KAJ1163051.1"/>
    <property type="molecule type" value="Genomic_DNA"/>
</dbReference>
<evidence type="ECO:0000313" key="3">
    <source>
        <dbReference type="Proteomes" id="UP001066276"/>
    </source>
</evidence>
<evidence type="ECO:0000313" key="2">
    <source>
        <dbReference type="EMBL" id="KAJ1163051.1"/>
    </source>
</evidence>
<keyword evidence="3" id="KW-1185">Reference proteome</keyword>
<protein>
    <submittedName>
        <fullName evidence="2">Uncharacterized protein</fullName>
    </submittedName>
</protein>
<dbReference type="Proteomes" id="UP001066276">
    <property type="component" value="Chromosome 4_2"/>
</dbReference>
<organism evidence="2 3">
    <name type="scientific">Pleurodeles waltl</name>
    <name type="common">Iberian ribbed newt</name>
    <dbReference type="NCBI Taxonomy" id="8319"/>
    <lineage>
        <taxon>Eukaryota</taxon>
        <taxon>Metazoa</taxon>
        <taxon>Chordata</taxon>
        <taxon>Craniata</taxon>
        <taxon>Vertebrata</taxon>
        <taxon>Euteleostomi</taxon>
        <taxon>Amphibia</taxon>
        <taxon>Batrachia</taxon>
        <taxon>Caudata</taxon>
        <taxon>Salamandroidea</taxon>
        <taxon>Salamandridae</taxon>
        <taxon>Pleurodelinae</taxon>
        <taxon>Pleurodeles</taxon>
    </lineage>
</organism>
<accession>A0AAV7SDU5</accession>
<comment type="caution">
    <text evidence="2">The sequence shown here is derived from an EMBL/GenBank/DDBJ whole genome shotgun (WGS) entry which is preliminary data.</text>
</comment>
<feature type="region of interest" description="Disordered" evidence="1">
    <location>
        <begin position="1"/>
        <end position="32"/>
    </location>
</feature>
<evidence type="ECO:0000256" key="1">
    <source>
        <dbReference type="SAM" id="MobiDB-lite"/>
    </source>
</evidence>
<dbReference type="AlphaFoldDB" id="A0AAV7SDU5"/>
<feature type="compositionally biased region" description="Basic and acidic residues" evidence="1">
    <location>
        <begin position="18"/>
        <end position="32"/>
    </location>
</feature>
<reference evidence="2" key="1">
    <citation type="journal article" date="2022" name="bioRxiv">
        <title>Sequencing and chromosome-scale assembly of the giantPleurodeles waltlgenome.</title>
        <authorList>
            <person name="Brown T."/>
            <person name="Elewa A."/>
            <person name="Iarovenko S."/>
            <person name="Subramanian E."/>
            <person name="Araus A.J."/>
            <person name="Petzold A."/>
            <person name="Susuki M."/>
            <person name="Suzuki K.-i.T."/>
            <person name="Hayashi T."/>
            <person name="Toyoda A."/>
            <person name="Oliveira C."/>
            <person name="Osipova E."/>
            <person name="Leigh N.D."/>
            <person name="Simon A."/>
            <person name="Yun M.H."/>
        </authorList>
    </citation>
    <scope>NUCLEOTIDE SEQUENCE</scope>
    <source>
        <strain evidence="2">20211129_DDA</strain>
        <tissue evidence="2">Liver</tissue>
    </source>
</reference>
<gene>
    <name evidence="2" type="ORF">NDU88_003514</name>
</gene>